<gene>
    <name evidence="1" type="ORF">K3G42_009622</name>
</gene>
<proteinExistence type="predicted"/>
<dbReference type="Proteomes" id="UP000827872">
    <property type="component" value="Linkage Group LG16"/>
</dbReference>
<reference evidence="1" key="1">
    <citation type="submission" date="2021-08" db="EMBL/GenBank/DDBJ databases">
        <title>The first chromosome-level gecko genome reveals the dynamic sex chromosomes of Neotropical dwarf geckos (Sphaerodactylidae: Sphaerodactylus).</title>
        <authorList>
            <person name="Pinto B.J."/>
            <person name="Keating S.E."/>
            <person name="Gamble T."/>
        </authorList>
    </citation>
    <scope>NUCLEOTIDE SEQUENCE</scope>
    <source>
        <strain evidence="1">TG3544</strain>
    </source>
</reference>
<keyword evidence="2" id="KW-1185">Reference proteome</keyword>
<organism evidence="1 2">
    <name type="scientific">Sphaerodactylus townsendi</name>
    <dbReference type="NCBI Taxonomy" id="933632"/>
    <lineage>
        <taxon>Eukaryota</taxon>
        <taxon>Metazoa</taxon>
        <taxon>Chordata</taxon>
        <taxon>Craniata</taxon>
        <taxon>Vertebrata</taxon>
        <taxon>Euteleostomi</taxon>
        <taxon>Lepidosauria</taxon>
        <taxon>Squamata</taxon>
        <taxon>Bifurcata</taxon>
        <taxon>Gekkota</taxon>
        <taxon>Sphaerodactylidae</taxon>
        <taxon>Sphaerodactylus</taxon>
    </lineage>
</organism>
<evidence type="ECO:0000313" key="2">
    <source>
        <dbReference type="Proteomes" id="UP000827872"/>
    </source>
</evidence>
<dbReference type="EMBL" id="CM037629">
    <property type="protein sequence ID" value="KAH7990642.1"/>
    <property type="molecule type" value="Genomic_DNA"/>
</dbReference>
<sequence>MMEGNQQLALRIDGAIQAAGLEVSTLRAELTATNRRLAELSAAAATAAAIASPAGSPNAAEVAAGMESNQHSLQDCGLSTVLPKAHRQVSLKCTVESDVMMGLWCAAPG</sequence>
<name>A0ACB8EDZ9_9SAUR</name>
<evidence type="ECO:0000313" key="1">
    <source>
        <dbReference type="EMBL" id="KAH7990642.1"/>
    </source>
</evidence>
<comment type="caution">
    <text evidence="1">The sequence shown here is derived from an EMBL/GenBank/DDBJ whole genome shotgun (WGS) entry which is preliminary data.</text>
</comment>
<protein>
    <submittedName>
        <fullName evidence="1">Uncharacterized protein</fullName>
    </submittedName>
</protein>
<accession>A0ACB8EDZ9</accession>